<comment type="caution">
    <text evidence="1">The sequence shown here is derived from an EMBL/GenBank/DDBJ whole genome shotgun (WGS) entry which is preliminary data.</text>
</comment>
<evidence type="ECO:0000313" key="1">
    <source>
        <dbReference type="EMBL" id="MBL1376272.1"/>
    </source>
</evidence>
<evidence type="ECO:0000313" key="2">
    <source>
        <dbReference type="Proteomes" id="UP000638570"/>
    </source>
</evidence>
<name>A0ABS1QN36_9GAMM</name>
<keyword evidence="2" id="KW-1185">Reference proteome</keyword>
<accession>A0ABS1QN36</accession>
<dbReference type="RefSeq" id="WP_202082238.1">
    <property type="nucleotide sequence ID" value="NZ_JAERTZ010000006.1"/>
</dbReference>
<sequence length="77" mass="8931">MKTPISERALLTRLNRKLKADGIIIRRNRSDTAAFKEFGRWCAIDLKTNAVTAGNFELEDWGRKHGVLKEFEELRLD</sequence>
<reference evidence="2" key="1">
    <citation type="submission" date="2021-01" db="EMBL/GenBank/DDBJ databases">
        <title>Genome public.</title>
        <authorList>
            <person name="Liu C."/>
            <person name="Sun Q."/>
        </authorList>
    </citation>
    <scope>NUCLEOTIDE SEQUENCE [LARGE SCALE GENOMIC DNA]</scope>
    <source>
        <strain evidence="2">CGMCC 1.18722</strain>
    </source>
</reference>
<organism evidence="1 2">
    <name type="scientific">Zobellella iuensis</name>
    <dbReference type="NCBI Taxonomy" id="2803811"/>
    <lineage>
        <taxon>Bacteria</taxon>
        <taxon>Pseudomonadati</taxon>
        <taxon>Pseudomonadota</taxon>
        <taxon>Gammaproteobacteria</taxon>
        <taxon>Aeromonadales</taxon>
        <taxon>Aeromonadaceae</taxon>
        <taxon>Zobellella</taxon>
    </lineage>
</organism>
<dbReference type="Proteomes" id="UP000638570">
    <property type="component" value="Unassembled WGS sequence"/>
</dbReference>
<gene>
    <name evidence="1" type="ORF">JKV55_02855</name>
</gene>
<dbReference type="EMBL" id="JAERTZ010000006">
    <property type="protein sequence ID" value="MBL1376272.1"/>
    <property type="molecule type" value="Genomic_DNA"/>
</dbReference>
<protein>
    <submittedName>
        <fullName evidence="1">Uncharacterized protein</fullName>
    </submittedName>
</protein>
<proteinExistence type="predicted"/>